<sequence length="131" mass="14866">MIGLRQVPEDYGAALMRAWGVPEWPENDVCTYWLWGECGIFAINANEEGGLDGHMAMRPGFRKYVREALADFMAKFGSVPIRAPILPGHEGVRNCLRRFGFVESDPQQVELITGQKVQMIFMRRPPDGRHC</sequence>
<proteinExistence type="predicted"/>
<evidence type="ECO:0008006" key="3">
    <source>
        <dbReference type="Google" id="ProtNLM"/>
    </source>
</evidence>
<evidence type="ECO:0000313" key="2">
    <source>
        <dbReference type="Proteomes" id="UP000248975"/>
    </source>
</evidence>
<evidence type="ECO:0000313" key="1">
    <source>
        <dbReference type="EMBL" id="PZQ94786.1"/>
    </source>
</evidence>
<organism evidence="1 2">
    <name type="scientific">Cereibacter sphaeroides</name>
    <name type="common">Rhodobacter sphaeroides</name>
    <dbReference type="NCBI Taxonomy" id="1063"/>
    <lineage>
        <taxon>Bacteria</taxon>
        <taxon>Pseudomonadati</taxon>
        <taxon>Pseudomonadota</taxon>
        <taxon>Alphaproteobacteria</taxon>
        <taxon>Rhodobacterales</taxon>
        <taxon>Paracoccaceae</taxon>
        <taxon>Cereibacter</taxon>
    </lineage>
</organism>
<dbReference type="AlphaFoldDB" id="A0A2W5RYA3"/>
<comment type="caution">
    <text evidence="1">The sequence shown here is derived from an EMBL/GenBank/DDBJ whole genome shotgun (WGS) entry which is preliminary data.</text>
</comment>
<dbReference type="Proteomes" id="UP000248975">
    <property type="component" value="Unassembled WGS sequence"/>
</dbReference>
<gene>
    <name evidence="1" type="ORF">DI533_21305</name>
</gene>
<reference evidence="1 2" key="1">
    <citation type="submission" date="2017-08" db="EMBL/GenBank/DDBJ databases">
        <title>Infants hospitalized years apart are colonized by the same room-sourced microbial strains.</title>
        <authorList>
            <person name="Brooks B."/>
            <person name="Olm M.R."/>
            <person name="Firek B.A."/>
            <person name="Baker R."/>
            <person name="Thomas B.C."/>
            <person name="Morowitz M.J."/>
            <person name="Banfield J.F."/>
        </authorList>
    </citation>
    <scope>NUCLEOTIDE SEQUENCE [LARGE SCALE GENOMIC DNA]</scope>
    <source>
        <strain evidence="1">S2_003_000_R2_11</strain>
    </source>
</reference>
<dbReference type="EMBL" id="QFQS01000013">
    <property type="protein sequence ID" value="PZQ94786.1"/>
    <property type="molecule type" value="Genomic_DNA"/>
</dbReference>
<name>A0A2W5RYA3_CERSP</name>
<accession>A0A2W5RYA3</accession>
<protein>
    <recommendedName>
        <fullName evidence="3">N-acetyltransferase</fullName>
    </recommendedName>
</protein>